<protein>
    <submittedName>
        <fullName evidence="2">YfhO family protein</fullName>
    </submittedName>
</protein>
<feature type="transmembrane region" description="Helical" evidence="1">
    <location>
        <begin position="304"/>
        <end position="325"/>
    </location>
</feature>
<dbReference type="PANTHER" id="PTHR38454">
    <property type="entry name" value="INTEGRAL MEMBRANE PROTEIN-RELATED"/>
    <property type="match status" value="1"/>
</dbReference>
<feature type="transmembrane region" description="Helical" evidence="1">
    <location>
        <begin position="202"/>
        <end position="222"/>
    </location>
</feature>
<evidence type="ECO:0000256" key="1">
    <source>
        <dbReference type="SAM" id="Phobius"/>
    </source>
</evidence>
<dbReference type="Pfam" id="PF09586">
    <property type="entry name" value="YfhO"/>
    <property type="match status" value="2"/>
</dbReference>
<feature type="transmembrane region" description="Helical" evidence="1">
    <location>
        <begin position="331"/>
        <end position="348"/>
    </location>
</feature>
<feature type="transmembrane region" description="Helical" evidence="1">
    <location>
        <begin position="169"/>
        <end position="190"/>
    </location>
</feature>
<proteinExistence type="predicted"/>
<dbReference type="AlphaFoldDB" id="A0A948WTQ8"/>
<feature type="transmembrane region" description="Helical" evidence="1">
    <location>
        <begin position="721"/>
        <end position="741"/>
    </location>
</feature>
<keyword evidence="1" id="KW-0812">Transmembrane</keyword>
<evidence type="ECO:0000313" key="3">
    <source>
        <dbReference type="Proteomes" id="UP000713596"/>
    </source>
</evidence>
<accession>A0A948WTQ8</accession>
<dbReference type="InterPro" id="IPR018580">
    <property type="entry name" value="Uncharacterised_YfhO"/>
</dbReference>
<keyword evidence="1" id="KW-1133">Transmembrane helix</keyword>
<evidence type="ECO:0000313" key="2">
    <source>
        <dbReference type="EMBL" id="MBU3805433.1"/>
    </source>
</evidence>
<dbReference type="EMBL" id="JAHLFP010000006">
    <property type="protein sequence ID" value="MBU3805433.1"/>
    <property type="molecule type" value="Genomic_DNA"/>
</dbReference>
<organism evidence="2 3">
    <name type="scientific">Candidatus Allofournierella pullistercoris</name>
    <dbReference type="NCBI Taxonomy" id="2838597"/>
    <lineage>
        <taxon>Bacteria</taxon>
        <taxon>Bacillati</taxon>
        <taxon>Bacillota</taxon>
        <taxon>Clostridia</taxon>
        <taxon>Eubacteriales</taxon>
        <taxon>Oscillospiraceae</taxon>
        <taxon>Allofournierella</taxon>
    </lineage>
</organism>
<feature type="transmembrane region" description="Helical" evidence="1">
    <location>
        <begin position="110"/>
        <end position="132"/>
    </location>
</feature>
<gene>
    <name evidence="2" type="ORF">H9882_00810</name>
</gene>
<reference evidence="2" key="2">
    <citation type="submission" date="2021-04" db="EMBL/GenBank/DDBJ databases">
        <authorList>
            <person name="Gilroy R."/>
        </authorList>
    </citation>
    <scope>NUCLEOTIDE SEQUENCE</scope>
    <source>
        <strain evidence="2">B5_2728</strain>
    </source>
</reference>
<reference evidence="2" key="1">
    <citation type="journal article" date="2021" name="PeerJ">
        <title>Extensive microbial diversity within the chicken gut microbiome revealed by metagenomics and culture.</title>
        <authorList>
            <person name="Gilroy R."/>
            <person name="Ravi A."/>
            <person name="Getino M."/>
            <person name="Pursley I."/>
            <person name="Horton D.L."/>
            <person name="Alikhan N.F."/>
            <person name="Baker D."/>
            <person name="Gharbi K."/>
            <person name="Hall N."/>
            <person name="Watson M."/>
            <person name="Adriaenssens E.M."/>
            <person name="Foster-Nyarko E."/>
            <person name="Jarju S."/>
            <person name="Secka A."/>
            <person name="Antonio M."/>
            <person name="Oren A."/>
            <person name="Chaudhuri R.R."/>
            <person name="La Ragione R."/>
            <person name="Hildebrand F."/>
            <person name="Pallen M.J."/>
        </authorList>
    </citation>
    <scope>NUCLEOTIDE SEQUENCE</scope>
    <source>
        <strain evidence="2">B5_2728</strain>
    </source>
</reference>
<feature type="transmembrane region" description="Helical" evidence="1">
    <location>
        <begin position="75"/>
        <end position="98"/>
    </location>
</feature>
<feature type="transmembrane region" description="Helical" evidence="1">
    <location>
        <begin position="272"/>
        <end position="292"/>
    </location>
</feature>
<keyword evidence="1" id="KW-0472">Membrane</keyword>
<comment type="caution">
    <text evidence="2">The sequence shown here is derived from an EMBL/GenBank/DDBJ whole genome shotgun (WGS) entry which is preliminary data.</text>
</comment>
<sequence length="748" mass="84355">MMFLPFLIVDGGFFLYAGDFNSQQIAFYQYANQFAKTLGTFSWATDLGSGFLNSYSFYLIGSPFWWLSLLFPSSWLPYLMVPLLCLKFAVAGAGAYLWMRRYTVRSTMAVLGGCLYALAGSTVYNVFFNHFVDVIALFPFLLWALDEAVLNRRRGWFAVLVALNALNNYFFFAGQVVFLCLYFCCMVLSGRWPITWRRFWHLALESVLGVAISCIILIPTVLSLSENPRVSSFSDGFGLLLYGKPQQYAAILYSLFFMPDCPYMPAIFTEGTIKWTSMTAYLPLISMAPAIAYWRSCKKDGFRWLLNICLVMALVPGLNSAFYAMNSSYYARWYYMPVLILCAVSVCAMEHPDKIDMKKGIVPTLVVLLAYTTFALVPTQNEENWQIGVMSNPAKFWVAFGMSMLGVLVFWYLWRMGKNNALFPRRMTAAVLAFGCLYGVVHISIGKFAQWNNDKDYRQQQYVDARALAKQLPEGAYRVDDFESYDNLGLWLNCSDLQTFNSTVAPSILEFYPLVGVKRDVRSAPEMEDQALRQLLGVRFTITPVEHQEELEEILGDNWQYYTTQGSLAVYENTDALPMVTAYDSYMTMEEYLDQPETSRSELLLRAVVLEPEQVNQYGAGLRHLTSEEQKDMSDEAYQDSIRDRRDMGANQVELTNTGLRATIAMSRAGIVQLAVPYDPGFSATVNGNPVEVLKVSGGLTAVCVPSGSVEIQLTYQPQGFVLGAGISGVAVVFLAGYWLVTKPRKKQ</sequence>
<dbReference type="PANTHER" id="PTHR38454:SF1">
    <property type="entry name" value="INTEGRAL MEMBRANE PROTEIN"/>
    <property type="match status" value="1"/>
</dbReference>
<feature type="transmembrane region" description="Helical" evidence="1">
    <location>
        <begin position="426"/>
        <end position="445"/>
    </location>
</feature>
<feature type="transmembrane region" description="Helical" evidence="1">
    <location>
        <begin position="360"/>
        <end position="377"/>
    </location>
</feature>
<feature type="transmembrane region" description="Helical" evidence="1">
    <location>
        <begin position="397"/>
        <end position="414"/>
    </location>
</feature>
<dbReference type="Proteomes" id="UP000713596">
    <property type="component" value="Unassembled WGS sequence"/>
</dbReference>
<name>A0A948WTQ8_9FIRM</name>